<feature type="region of interest" description="Disordered" evidence="1">
    <location>
        <begin position="90"/>
        <end position="111"/>
    </location>
</feature>
<evidence type="ECO:0000313" key="3">
    <source>
        <dbReference type="Proteomes" id="UP001522868"/>
    </source>
</evidence>
<name>A0ABT0I9U1_9ACTN</name>
<comment type="caution">
    <text evidence="2">The sequence shown here is derived from an EMBL/GenBank/DDBJ whole genome shotgun (WGS) entry which is preliminary data.</text>
</comment>
<organism evidence="2 3">
    <name type="scientific">Streptomyces lichenis</name>
    <dbReference type="NCBI Taxonomy" id="2306967"/>
    <lineage>
        <taxon>Bacteria</taxon>
        <taxon>Bacillati</taxon>
        <taxon>Actinomycetota</taxon>
        <taxon>Actinomycetes</taxon>
        <taxon>Kitasatosporales</taxon>
        <taxon>Streptomycetaceae</taxon>
        <taxon>Streptomyces</taxon>
    </lineage>
</organism>
<dbReference type="RefSeq" id="WP_248633640.1">
    <property type="nucleotide sequence ID" value="NZ_JALPTH010000009.1"/>
</dbReference>
<gene>
    <name evidence="2" type="ORF">M1O15_11910</name>
</gene>
<evidence type="ECO:0000313" key="2">
    <source>
        <dbReference type="EMBL" id="MCK8678090.1"/>
    </source>
</evidence>
<dbReference type="Proteomes" id="UP001522868">
    <property type="component" value="Unassembled WGS sequence"/>
</dbReference>
<protein>
    <submittedName>
        <fullName evidence="2">Uncharacterized protein</fullName>
    </submittedName>
</protein>
<reference evidence="2 3" key="1">
    <citation type="submission" date="2022-04" db="EMBL/GenBank/DDBJ databases">
        <title>Streptomyces sp. nov. LCR6-01 isolated from Lichen of Dirinaria sp.</title>
        <authorList>
            <person name="Kanchanasin P."/>
            <person name="Tanasupawat S."/>
            <person name="Phongsopitanun W."/>
        </authorList>
    </citation>
    <scope>NUCLEOTIDE SEQUENCE [LARGE SCALE GENOMIC DNA]</scope>
    <source>
        <strain evidence="2 3">LCR6-01</strain>
    </source>
</reference>
<accession>A0ABT0I9U1</accession>
<keyword evidence="3" id="KW-1185">Reference proteome</keyword>
<evidence type="ECO:0000256" key="1">
    <source>
        <dbReference type="SAM" id="MobiDB-lite"/>
    </source>
</evidence>
<dbReference type="EMBL" id="JALPTH010000009">
    <property type="protein sequence ID" value="MCK8678090.1"/>
    <property type="molecule type" value="Genomic_DNA"/>
</dbReference>
<proteinExistence type="predicted"/>
<sequence length="111" mass="11815">MTSDALSAVHAPPRGLPLALRTVAIATCLPYLVLKVVWIAGGRVGIPDGSVLLEHRTLLLVANTVLRLAFSEAGGGVRGSRPFLDEWVSPSAPRTSPCCTVHGPRSPRWPR</sequence>